<reference evidence="2" key="1">
    <citation type="submission" date="2022-03" db="EMBL/GenBank/DDBJ databases">
        <title>Fererhizobium litorale gen. nov., sp. nov., isolated from sandy sediments of the Sea of Japan seashore.</title>
        <authorList>
            <person name="Romanenko L."/>
            <person name="Kurilenko V."/>
            <person name="Otstavnykh N."/>
            <person name="Svetashev V."/>
            <person name="Tekutyeva L."/>
            <person name="Isaeva M."/>
            <person name="Mikhailov V."/>
        </authorList>
    </citation>
    <scope>NUCLEOTIDE SEQUENCE</scope>
    <source>
        <strain evidence="2">KMM 9576</strain>
    </source>
</reference>
<name>A0AAE3QBT5_9HYPH</name>
<feature type="domain" description="YjiS-like" evidence="1">
    <location>
        <begin position="7"/>
        <end position="42"/>
    </location>
</feature>
<dbReference type="Pfam" id="PF06568">
    <property type="entry name" value="YjiS-like"/>
    <property type="match status" value="1"/>
</dbReference>
<gene>
    <name evidence="2" type="ORF">MRS75_08615</name>
</gene>
<comment type="caution">
    <text evidence="2">The sequence shown here is derived from an EMBL/GenBank/DDBJ whole genome shotgun (WGS) entry which is preliminary data.</text>
</comment>
<evidence type="ECO:0000313" key="2">
    <source>
        <dbReference type="EMBL" id="MDI7922150.1"/>
    </source>
</evidence>
<dbReference type="RefSeq" id="WP_311788992.1">
    <property type="nucleotide sequence ID" value="NZ_JALDYY010000022.1"/>
</dbReference>
<protein>
    <submittedName>
        <fullName evidence="2">DUF1127 domain-containing protein</fullName>
    </submittedName>
</protein>
<evidence type="ECO:0000259" key="1">
    <source>
        <dbReference type="Pfam" id="PF06568"/>
    </source>
</evidence>
<proteinExistence type="predicted"/>
<dbReference type="Proteomes" id="UP001161580">
    <property type="component" value="Unassembled WGS sequence"/>
</dbReference>
<evidence type="ECO:0000313" key="3">
    <source>
        <dbReference type="Proteomes" id="UP001161580"/>
    </source>
</evidence>
<sequence length="49" mass="6074">MFATYFLSRIRAHRRYRQTVRELAQYTDHQLRDVGITRFDIEAIARRQF</sequence>
<dbReference type="AlphaFoldDB" id="A0AAE3QBT5"/>
<accession>A0AAE3QBT5</accession>
<keyword evidence="3" id="KW-1185">Reference proteome</keyword>
<dbReference type="InterPro" id="IPR009506">
    <property type="entry name" value="YjiS-like"/>
</dbReference>
<dbReference type="EMBL" id="JALDYZ010000003">
    <property type="protein sequence ID" value="MDI7922150.1"/>
    <property type="molecule type" value="Genomic_DNA"/>
</dbReference>
<organism evidence="2 3">
    <name type="scientific">Ferirhizobium litorale</name>
    <dbReference type="NCBI Taxonomy" id="2927786"/>
    <lineage>
        <taxon>Bacteria</taxon>
        <taxon>Pseudomonadati</taxon>
        <taxon>Pseudomonadota</taxon>
        <taxon>Alphaproteobacteria</taxon>
        <taxon>Hyphomicrobiales</taxon>
        <taxon>Rhizobiaceae</taxon>
        <taxon>Ferirhizobium</taxon>
    </lineage>
</organism>